<dbReference type="GO" id="GO:0016491">
    <property type="term" value="F:oxidoreductase activity"/>
    <property type="evidence" value="ECO:0007669"/>
    <property type="project" value="UniProtKB-KW"/>
</dbReference>
<dbReference type="InterPro" id="IPR036318">
    <property type="entry name" value="FAD-bd_PCMH-like_sf"/>
</dbReference>
<dbReference type="PANTHER" id="PTHR13878:SF91">
    <property type="entry name" value="FAD BINDING DOMAIN PROTEIN (AFU_ORTHOLOGUE AFUA_6G12070)-RELATED"/>
    <property type="match status" value="1"/>
</dbReference>
<dbReference type="AlphaFoldDB" id="A0A2T2NNK7"/>
<keyword evidence="3" id="KW-0732">Signal</keyword>
<dbReference type="InterPro" id="IPR012951">
    <property type="entry name" value="BBE"/>
</dbReference>
<feature type="signal peptide" evidence="3">
    <location>
        <begin position="1"/>
        <end position="18"/>
    </location>
</feature>
<dbReference type="InterPro" id="IPR016169">
    <property type="entry name" value="FAD-bd_PCMH_sub2"/>
</dbReference>
<dbReference type="PANTHER" id="PTHR13878">
    <property type="entry name" value="GULONOLACTONE OXIDASE"/>
    <property type="match status" value="1"/>
</dbReference>
<comment type="similarity">
    <text evidence="1">Belongs to the oxygen-dependent FAD-linked oxidoreductase family.</text>
</comment>
<dbReference type="GO" id="GO:0071949">
    <property type="term" value="F:FAD binding"/>
    <property type="evidence" value="ECO:0007669"/>
    <property type="project" value="InterPro"/>
</dbReference>
<dbReference type="Gene3D" id="3.30.465.10">
    <property type="match status" value="2"/>
</dbReference>
<accession>A0A2T2NNK7</accession>
<name>A0A2T2NNK7_CORCC</name>
<dbReference type="EMBL" id="KZ678135">
    <property type="protein sequence ID" value="PSN67022.1"/>
    <property type="molecule type" value="Genomic_DNA"/>
</dbReference>
<keyword evidence="2" id="KW-0560">Oxidoreductase</keyword>
<dbReference type="OrthoDB" id="9983560at2759"/>
<sequence>MAMKLLVALSLLAVQAHARLGERSTCYCFPGDKCWPASPAWASLNSTVGGRLIATVPIGSPCHDPNYDAAACSALQSQWGAPELHLASSSSVMQAYFANQSCDPFTAQEQPCLLGNYVNYAVNASSSADVVAAINFARNRNIRFVIRNTGHDFLGRSTGAGSLAVWTRHLKGFQVSDWSDSFYQGKAVKMGAGILGYEAVTAAAAEGLVVITGTCPTVGAAGGYIQGGGHSALSTNFGLGADQTLEFEVATAAGKIVKASRTQNSDLYWALSGGGGGTYATVLSVTVRAYPDAKVGAATLQLAAAGTTPDKFYEAIGKFHAMVPNITDSGTSMAFVFNSQIFSISPITAFNQTSEQVKALLAPFITVLTELAIPHAVTYSDSASYYEHYDKYMGPLPYGHIEAAAYQFGSRLIPRSVLENDNDALQVALRNVTENGVLAVSVSLNVTRQSNRPNAVLPAWRNAAIHMQLTTAWDSTAPWAEMVADQMRMTTEFVPQIEAVTPGSGTYVNEADFRTPNWKEKFFGANYARLATIKKKWDPTSMFYGTKLAGSDVWNVANDGRMCKV</sequence>
<evidence type="ECO:0000259" key="4">
    <source>
        <dbReference type="PROSITE" id="PS51387"/>
    </source>
</evidence>
<dbReference type="InterPro" id="IPR016166">
    <property type="entry name" value="FAD-bd_PCMH"/>
</dbReference>
<feature type="chain" id="PRO_5015771484" evidence="3">
    <location>
        <begin position="19"/>
        <end position="565"/>
    </location>
</feature>
<evidence type="ECO:0000256" key="1">
    <source>
        <dbReference type="ARBA" id="ARBA00005466"/>
    </source>
</evidence>
<dbReference type="PROSITE" id="PS51387">
    <property type="entry name" value="FAD_PCMH"/>
    <property type="match status" value="1"/>
</dbReference>
<protein>
    <submittedName>
        <fullName evidence="5">FAD/FMN-containing dehydrogenase</fullName>
    </submittedName>
</protein>
<feature type="domain" description="FAD-binding PCMH-type" evidence="4">
    <location>
        <begin position="113"/>
        <end position="292"/>
    </location>
</feature>
<evidence type="ECO:0000256" key="3">
    <source>
        <dbReference type="SAM" id="SignalP"/>
    </source>
</evidence>
<dbReference type="Proteomes" id="UP000240883">
    <property type="component" value="Unassembled WGS sequence"/>
</dbReference>
<dbReference type="SUPFAM" id="SSF56176">
    <property type="entry name" value="FAD-binding/transporter-associated domain-like"/>
    <property type="match status" value="1"/>
</dbReference>
<proteinExistence type="inferred from homology"/>
<keyword evidence="6" id="KW-1185">Reference proteome</keyword>
<dbReference type="InterPro" id="IPR006094">
    <property type="entry name" value="Oxid_FAD_bind_N"/>
</dbReference>
<dbReference type="Pfam" id="PF01565">
    <property type="entry name" value="FAD_binding_4"/>
    <property type="match status" value="1"/>
</dbReference>
<dbReference type="Pfam" id="PF08031">
    <property type="entry name" value="BBE"/>
    <property type="match status" value="1"/>
</dbReference>
<dbReference type="InterPro" id="IPR050432">
    <property type="entry name" value="FAD-linked_Oxidoreductases_BP"/>
</dbReference>
<evidence type="ECO:0000313" key="5">
    <source>
        <dbReference type="EMBL" id="PSN67022.1"/>
    </source>
</evidence>
<evidence type="ECO:0000256" key="2">
    <source>
        <dbReference type="ARBA" id="ARBA00023002"/>
    </source>
</evidence>
<gene>
    <name evidence="5" type="ORF">BS50DRAFT_552856</name>
</gene>
<dbReference type="STRING" id="1448308.A0A2T2NNK7"/>
<reference evidence="5 6" key="1">
    <citation type="journal article" date="2018" name="Front. Microbiol.">
        <title>Genome-Wide Analysis of Corynespora cassiicola Leaf Fall Disease Putative Effectors.</title>
        <authorList>
            <person name="Lopez D."/>
            <person name="Ribeiro S."/>
            <person name="Label P."/>
            <person name="Fumanal B."/>
            <person name="Venisse J.S."/>
            <person name="Kohler A."/>
            <person name="de Oliveira R.R."/>
            <person name="Labutti K."/>
            <person name="Lipzen A."/>
            <person name="Lail K."/>
            <person name="Bauer D."/>
            <person name="Ohm R.A."/>
            <person name="Barry K.W."/>
            <person name="Spatafora J."/>
            <person name="Grigoriev I.V."/>
            <person name="Martin F.M."/>
            <person name="Pujade-Renaud V."/>
        </authorList>
    </citation>
    <scope>NUCLEOTIDE SEQUENCE [LARGE SCALE GENOMIC DNA]</scope>
    <source>
        <strain evidence="5 6">Philippines</strain>
    </source>
</reference>
<organism evidence="5 6">
    <name type="scientific">Corynespora cassiicola Philippines</name>
    <dbReference type="NCBI Taxonomy" id="1448308"/>
    <lineage>
        <taxon>Eukaryota</taxon>
        <taxon>Fungi</taxon>
        <taxon>Dikarya</taxon>
        <taxon>Ascomycota</taxon>
        <taxon>Pezizomycotina</taxon>
        <taxon>Dothideomycetes</taxon>
        <taxon>Pleosporomycetidae</taxon>
        <taxon>Pleosporales</taxon>
        <taxon>Corynesporascaceae</taxon>
        <taxon>Corynespora</taxon>
    </lineage>
</organism>
<evidence type="ECO:0000313" key="6">
    <source>
        <dbReference type="Proteomes" id="UP000240883"/>
    </source>
</evidence>